<sequence>MYPNSWVNHPRQLFYRHIPQQLGHHLNSCSIGMYPNSWVNHPRQLFYRHVSQQLGQSPSSAVLSSCNLTAGSITLVSCSIVM</sequence>
<evidence type="ECO:0000313" key="1">
    <source>
        <dbReference type="EMBL" id="KAK3719372.1"/>
    </source>
</evidence>
<comment type="caution">
    <text evidence="1">The sequence shown here is derived from an EMBL/GenBank/DDBJ whole genome shotgun (WGS) entry which is preliminary data.</text>
</comment>
<dbReference type="AlphaFoldDB" id="A0AAE0XX83"/>
<name>A0AAE0XX83_9GAST</name>
<keyword evidence="2" id="KW-1185">Reference proteome</keyword>
<evidence type="ECO:0000313" key="2">
    <source>
        <dbReference type="Proteomes" id="UP001283361"/>
    </source>
</evidence>
<protein>
    <submittedName>
        <fullName evidence="1">Uncharacterized protein</fullName>
    </submittedName>
</protein>
<gene>
    <name evidence="1" type="ORF">RRG08_029528</name>
</gene>
<proteinExistence type="predicted"/>
<accession>A0AAE0XX83</accession>
<organism evidence="1 2">
    <name type="scientific">Elysia crispata</name>
    <name type="common">lettuce slug</name>
    <dbReference type="NCBI Taxonomy" id="231223"/>
    <lineage>
        <taxon>Eukaryota</taxon>
        <taxon>Metazoa</taxon>
        <taxon>Spiralia</taxon>
        <taxon>Lophotrochozoa</taxon>
        <taxon>Mollusca</taxon>
        <taxon>Gastropoda</taxon>
        <taxon>Heterobranchia</taxon>
        <taxon>Euthyneura</taxon>
        <taxon>Panpulmonata</taxon>
        <taxon>Sacoglossa</taxon>
        <taxon>Placobranchoidea</taxon>
        <taxon>Plakobranchidae</taxon>
        <taxon>Elysia</taxon>
    </lineage>
</organism>
<dbReference type="Proteomes" id="UP001283361">
    <property type="component" value="Unassembled WGS sequence"/>
</dbReference>
<dbReference type="EMBL" id="JAWDGP010007415">
    <property type="protein sequence ID" value="KAK3719372.1"/>
    <property type="molecule type" value="Genomic_DNA"/>
</dbReference>
<reference evidence="1" key="1">
    <citation type="journal article" date="2023" name="G3 (Bethesda)">
        <title>A reference genome for the long-term kleptoplast-retaining sea slug Elysia crispata morphotype clarki.</title>
        <authorList>
            <person name="Eastman K.E."/>
            <person name="Pendleton A.L."/>
            <person name="Shaikh M.A."/>
            <person name="Suttiyut T."/>
            <person name="Ogas R."/>
            <person name="Tomko P."/>
            <person name="Gavelis G."/>
            <person name="Widhalm J.R."/>
            <person name="Wisecaver J.H."/>
        </authorList>
    </citation>
    <scope>NUCLEOTIDE SEQUENCE</scope>
    <source>
        <strain evidence="1">ECLA1</strain>
    </source>
</reference>